<feature type="repeat" description="TPR" evidence="1">
    <location>
        <begin position="816"/>
        <end position="849"/>
    </location>
</feature>
<feature type="transmembrane region" description="Helical" evidence="2">
    <location>
        <begin position="217"/>
        <end position="235"/>
    </location>
</feature>
<feature type="transmembrane region" description="Helical" evidence="2">
    <location>
        <begin position="145"/>
        <end position="165"/>
    </location>
</feature>
<dbReference type="SUPFAM" id="SSF48452">
    <property type="entry name" value="TPR-like"/>
    <property type="match status" value="1"/>
</dbReference>
<feature type="transmembrane region" description="Helical" evidence="2">
    <location>
        <begin position="487"/>
        <end position="510"/>
    </location>
</feature>
<dbReference type="PANTHER" id="PTHR16214">
    <property type="entry name" value="TRANSMEMBRANE PROTEIN 260"/>
    <property type="match status" value="1"/>
</dbReference>
<feature type="transmembrane region" description="Helical" evidence="2">
    <location>
        <begin position="86"/>
        <end position="107"/>
    </location>
</feature>
<dbReference type="PROSITE" id="PS50293">
    <property type="entry name" value="TPR_REGION"/>
    <property type="match status" value="1"/>
</dbReference>
<dbReference type="Pfam" id="PF13181">
    <property type="entry name" value="TPR_8"/>
    <property type="match status" value="1"/>
</dbReference>
<feature type="transmembrane region" description="Helical" evidence="2">
    <location>
        <begin position="454"/>
        <end position="475"/>
    </location>
</feature>
<dbReference type="InterPro" id="IPR021280">
    <property type="entry name" value="TMEM260-like"/>
</dbReference>
<keyword evidence="1" id="KW-0802">TPR repeat</keyword>
<feature type="transmembrane region" description="Helical" evidence="2">
    <location>
        <begin position="241"/>
        <end position="260"/>
    </location>
</feature>
<dbReference type="InterPro" id="IPR011990">
    <property type="entry name" value="TPR-like_helical_dom_sf"/>
</dbReference>
<dbReference type="SMART" id="SM00028">
    <property type="entry name" value="TPR"/>
    <property type="match status" value="3"/>
</dbReference>
<evidence type="ECO:0000256" key="1">
    <source>
        <dbReference type="PROSITE-ProRule" id="PRU00339"/>
    </source>
</evidence>
<feature type="transmembrane region" description="Helical" evidence="2">
    <location>
        <begin position="177"/>
        <end position="205"/>
    </location>
</feature>
<proteinExistence type="predicted"/>
<evidence type="ECO:0000313" key="3">
    <source>
        <dbReference type="EMBL" id="HGE77472.1"/>
    </source>
</evidence>
<dbReference type="InterPro" id="IPR019734">
    <property type="entry name" value="TPR_rpt"/>
</dbReference>
<feature type="transmembrane region" description="Helical" evidence="2">
    <location>
        <begin position="385"/>
        <end position="406"/>
    </location>
</feature>
<feature type="transmembrane region" description="Helical" evidence="2">
    <location>
        <begin position="412"/>
        <end position="433"/>
    </location>
</feature>
<dbReference type="AlphaFoldDB" id="A0A7V3VTF0"/>
<feature type="transmembrane region" description="Helical" evidence="2">
    <location>
        <begin position="119"/>
        <end position="138"/>
    </location>
</feature>
<dbReference type="InterPro" id="IPR052724">
    <property type="entry name" value="GT117_domain-containing"/>
</dbReference>
<gene>
    <name evidence="3" type="ORF">ENX68_00525</name>
</gene>
<keyword evidence="2" id="KW-1133">Transmembrane helix</keyword>
<keyword evidence="2" id="KW-0812">Transmembrane</keyword>
<protein>
    <submittedName>
        <fullName evidence="3">DUF2723 domain-containing protein</fullName>
    </submittedName>
</protein>
<comment type="caution">
    <text evidence="3">The sequence shown here is derived from an EMBL/GenBank/DDBJ whole genome shotgun (WGS) entry which is preliminary data.</text>
</comment>
<evidence type="ECO:0000256" key="2">
    <source>
        <dbReference type="SAM" id="Phobius"/>
    </source>
</evidence>
<sequence length="895" mass="103890">MDNNRLEKIFLFIILIFAGVVYLYTVAPTVSFWDCGEFIASSFTLAIPHPPGTPFYVVLGRVWLMFIGLIASILPISKEVAWHMNLIAITFTLISAGLFYKILLRIFRLWSDDEKDRLSQLLVAFGTTLMVCFFYTVWDNAVETEVYTAATTVFLLINYLVLLWYEGIRRGEQQHKYLLFSFYLIFLSSGIHLTPFLIFIPIYGFILIVERRYMKDLLFLLLGAFQIILFLLLFIVPEQLYTFMAILLGLILLCGIALPLNNPRKYSNWKFFWSGIALVILGVSTELYLPVRSKSITELYKDRVAQERYLKGENIAPRINECEPGSSFKAFDDALHRRQYGPQYMLPRKTQEKTGYSVIEGYFWQFALFIRYLSWQIGPESINRFFRSILLAIFYGAGLWGIYELYKREKKIFFFLMLIMFMLSFAMIGYLNLKFSPSDSNPKHQEREVRERDYFFHTTDVYFGLLVGIGFYAFIQALKKELRNNRFANIGAYAGIIIFGIIPLFTNFSLNNRYGNFIPKDYGINMLISCDKDGIVFTNGDNDTFPLWFAQEVLGVRRDIIVANLSLINTDWYIRHLKYWGAPIKFSEWVINRLTPQMTPDRRIIYVKDIMIRHIIATNAGIDLSERDYYIPLEEFARKYVKGYKGKRPIYFASTVSPENYKGLDPYLKLEGLVYRLTGDSADMVNNIDIEKTKEFFYKKFRYTGVFDPDKYPIAAKVLVDFENRKKAGEFPDYKVVKDENTERLYANYAAGLFQLGLALQNKGDIEGAMDAWRFALLFEVGQKFPFMFNLGLLYAQAGMYDSADAMLSQIKTKDPTSLMRIGMVYRSMGMFNKALEYFQQIITLLPRNAQGYMALLATYLDMHDTASAKRVIKQWLMINPSDTSAQNMLKELGG</sequence>
<name>A0A7V3VTF0_UNCW3</name>
<keyword evidence="2" id="KW-0472">Membrane</keyword>
<dbReference type="Pfam" id="PF11028">
    <property type="entry name" value="TMEM260-like"/>
    <property type="match status" value="1"/>
</dbReference>
<accession>A0A7V3VTF0</accession>
<reference evidence="3" key="1">
    <citation type="journal article" date="2020" name="mSystems">
        <title>Genome- and Community-Level Interaction Insights into Carbon Utilization and Element Cycling Functions of Hydrothermarchaeota in Hydrothermal Sediment.</title>
        <authorList>
            <person name="Zhou Z."/>
            <person name="Liu Y."/>
            <person name="Xu W."/>
            <person name="Pan J."/>
            <person name="Luo Z.H."/>
            <person name="Li M."/>
        </authorList>
    </citation>
    <scope>NUCLEOTIDE SEQUENCE [LARGE SCALE GENOMIC DNA]</scope>
    <source>
        <strain evidence="3">SpSt-961</strain>
    </source>
</reference>
<feature type="transmembrane region" description="Helical" evidence="2">
    <location>
        <begin position="272"/>
        <end position="291"/>
    </location>
</feature>
<dbReference type="PROSITE" id="PS50005">
    <property type="entry name" value="TPR"/>
    <property type="match status" value="1"/>
</dbReference>
<feature type="transmembrane region" description="Helical" evidence="2">
    <location>
        <begin position="53"/>
        <end position="74"/>
    </location>
</feature>
<feature type="transmembrane region" description="Helical" evidence="2">
    <location>
        <begin position="9"/>
        <end position="33"/>
    </location>
</feature>
<dbReference type="EMBL" id="DTOZ01000020">
    <property type="protein sequence ID" value="HGE77472.1"/>
    <property type="molecule type" value="Genomic_DNA"/>
</dbReference>
<dbReference type="PANTHER" id="PTHR16214:SF3">
    <property type="entry name" value="TRANSMEMBRANE PROTEIN 260"/>
    <property type="match status" value="1"/>
</dbReference>
<organism evidence="3">
    <name type="scientific">candidate division WOR-3 bacterium</name>
    <dbReference type="NCBI Taxonomy" id="2052148"/>
    <lineage>
        <taxon>Bacteria</taxon>
        <taxon>Bacteria division WOR-3</taxon>
    </lineage>
</organism>
<dbReference type="Gene3D" id="1.25.40.10">
    <property type="entry name" value="Tetratricopeptide repeat domain"/>
    <property type="match status" value="1"/>
</dbReference>